<dbReference type="InterPro" id="IPR000073">
    <property type="entry name" value="AB_hydrolase_1"/>
</dbReference>
<keyword evidence="3" id="KW-1185">Reference proteome</keyword>
<dbReference type="AlphaFoldDB" id="A0A7W7CA72"/>
<comment type="caution">
    <text evidence="2">The sequence shown here is derived from an EMBL/GenBank/DDBJ whole genome shotgun (WGS) entry which is preliminary data.</text>
</comment>
<evidence type="ECO:0000313" key="3">
    <source>
        <dbReference type="Proteomes" id="UP000533598"/>
    </source>
</evidence>
<accession>A0A7W7CA72</accession>
<proteinExistence type="predicted"/>
<dbReference type="RefSeq" id="WP_185003352.1">
    <property type="nucleotide sequence ID" value="NZ_BAAAUI010000035.1"/>
</dbReference>
<dbReference type="Proteomes" id="UP000533598">
    <property type="component" value="Unassembled WGS sequence"/>
</dbReference>
<dbReference type="GO" id="GO:0016787">
    <property type="term" value="F:hydrolase activity"/>
    <property type="evidence" value="ECO:0007669"/>
    <property type="project" value="UniProtKB-KW"/>
</dbReference>
<sequence>MNRGTLVVLPGRGEHADRYSRLTARLAVDGYQVRVVDLPEPEPSLALARVHTLAKATEGPLYLLGADTGALLALHVARFEPAVRAVIAAGVPGGALPADGETLDFDDELKLRLHSADQRTELAADEGLRRGELLRKPVPPALAEAALAGGPDLPVLVLHGDSDVLCPPLTARTLALRLRQSRFVTVAESRHDVLHDSHHRSVAAQIVQLLEQTRTSRYSTPALRVSIRSTF</sequence>
<dbReference type="Pfam" id="PF12697">
    <property type="entry name" value="Abhydrolase_6"/>
    <property type="match status" value="1"/>
</dbReference>
<reference evidence="2 3" key="1">
    <citation type="submission" date="2020-08" db="EMBL/GenBank/DDBJ databases">
        <title>Sequencing the genomes of 1000 actinobacteria strains.</title>
        <authorList>
            <person name="Klenk H.-P."/>
        </authorList>
    </citation>
    <scope>NUCLEOTIDE SEQUENCE [LARGE SCALE GENOMIC DNA]</scope>
    <source>
        <strain evidence="2 3">DSM 44230</strain>
    </source>
</reference>
<dbReference type="Gene3D" id="3.40.50.1820">
    <property type="entry name" value="alpha/beta hydrolase"/>
    <property type="match status" value="1"/>
</dbReference>
<dbReference type="EMBL" id="JACHMH010000001">
    <property type="protein sequence ID" value="MBB4677396.1"/>
    <property type="molecule type" value="Genomic_DNA"/>
</dbReference>
<protein>
    <submittedName>
        <fullName evidence="2">Alpha-beta hydrolase superfamily lysophospholipase</fullName>
    </submittedName>
</protein>
<organism evidence="2 3">
    <name type="scientific">Crossiella cryophila</name>
    <dbReference type="NCBI Taxonomy" id="43355"/>
    <lineage>
        <taxon>Bacteria</taxon>
        <taxon>Bacillati</taxon>
        <taxon>Actinomycetota</taxon>
        <taxon>Actinomycetes</taxon>
        <taxon>Pseudonocardiales</taxon>
        <taxon>Pseudonocardiaceae</taxon>
        <taxon>Crossiella</taxon>
    </lineage>
</organism>
<keyword evidence="2" id="KW-0378">Hydrolase</keyword>
<gene>
    <name evidence="2" type="ORF">HNR67_003514</name>
</gene>
<dbReference type="InterPro" id="IPR029058">
    <property type="entry name" value="AB_hydrolase_fold"/>
</dbReference>
<evidence type="ECO:0000259" key="1">
    <source>
        <dbReference type="Pfam" id="PF12697"/>
    </source>
</evidence>
<dbReference type="SUPFAM" id="SSF53474">
    <property type="entry name" value="alpha/beta-Hydrolases"/>
    <property type="match status" value="1"/>
</dbReference>
<evidence type="ECO:0000313" key="2">
    <source>
        <dbReference type="EMBL" id="MBB4677396.1"/>
    </source>
</evidence>
<feature type="domain" description="AB hydrolase-1" evidence="1">
    <location>
        <begin position="6"/>
        <end position="204"/>
    </location>
</feature>
<name>A0A7W7CA72_9PSEU</name>